<dbReference type="GeneID" id="80534967"/>
<reference evidence="1 2" key="1">
    <citation type="journal article" date="2016" name="Virus Evol.">
        <title>The evolution, diversity and host associations of rhabdoviruses.</title>
        <authorList>
            <person name="Longdon B."/>
            <person name="Murray G.G.R."/>
            <person name="Palmer W.J."/>
            <person name="Day J.P."/>
            <person name="Parker D.J."/>
            <person name="Welch J.J."/>
            <person name="Obbard D.J."/>
            <person name="Jiggins F.M."/>
        </authorList>
    </citation>
    <scope>NUCLEOTIDE SEQUENCE [LARGE SCALE GENOMIC DNA]</scope>
    <source>
        <strain evidence="1">Pool Vienna7 lab strain and wild Hawaiian flies</strain>
    </source>
</reference>
<evidence type="ECO:0000313" key="2">
    <source>
        <dbReference type="Proteomes" id="UP000163741"/>
    </source>
</evidence>
<protein>
    <submittedName>
        <fullName evidence="1">Polymerase-associated protein</fullName>
    </submittedName>
</protein>
<accession>A0A140D8P3</accession>
<dbReference type="KEGG" id="vg:80534967"/>
<sequence length="292" mass="33071">MDQNTDQLATLNLANSTIKTLKQIDNSGLGNQLMDCEKKATIAPDLPGFEDDDSSDADELVSSEVLSLNRDSDLEIASNKFNESQIDLILPTSTPNSTQDHYKMEIGELCNQQQLESIHLGLQNFLTHIKQRYLVHIPCPQLTYRIGSCPTVEAFHKLMSSNHDLTHPYLNSTEVPNTQKRDESHNNPVTPLLKEQAQLVANPQIASNREILDVFKTGFYLNPLDSKNKPIKISCNTPGFSESDILDTYKDRLLPRDPIIVLIHRLKKLKKFRLFEGKYDLYTINIKSHANN</sequence>
<organism evidence="1 2">
    <name type="scientific">Ceratitis capitata sigmavirus</name>
    <dbReference type="NCBI Taxonomy" id="1802949"/>
    <lineage>
        <taxon>Viruses</taxon>
        <taxon>Riboviria</taxon>
        <taxon>Orthornavirae</taxon>
        <taxon>Negarnaviricota</taxon>
        <taxon>Haploviricotina</taxon>
        <taxon>Monjiviricetes</taxon>
        <taxon>Mononegavirales</taxon>
        <taxon>Rhabdoviridae</taxon>
        <taxon>Alpharhabdovirinae</taxon>
        <taxon>Sigmavirus</taxon>
        <taxon>Sigmavirus capitata</taxon>
    </lineage>
</organism>
<proteinExistence type="predicted"/>
<dbReference type="Proteomes" id="UP000163741">
    <property type="component" value="Segment"/>
</dbReference>
<dbReference type="RefSeq" id="YP_010797247.1">
    <property type="nucleotide sequence ID" value="NC_076146.1"/>
</dbReference>
<evidence type="ECO:0000313" key="1">
    <source>
        <dbReference type="EMBL" id="AMK09267.1"/>
    </source>
</evidence>
<gene>
    <name evidence="1" type="primary">P</name>
</gene>
<name>A0A140D8P3_9RHAB</name>
<keyword evidence="2" id="KW-1185">Reference proteome</keyword>
<dbReference type="EMBL" id="KR822825">
    <property type="protein sequence ID" value="AMK09267.1"/>
    <property type="molecule type" value="Viral_cRNA"/>
</dbReference>